<proteinExistence type="predicted"/>
<gene>
    <name evidence="1" type="ORF">P154DRAFT_616992</name>
</gene>
<evidence type="ECO:0000313" key="1">
    <source>
        <dbReference type="EMBL" id="KAF2004444.1"/>
    </source>
</evidence>
<accession>A0A6A5WU31</accession>
<organism evidence="1 2">
    <name type="scientific">Amniculicola lignicola CBS 123094</name>
    <dbReference type="NCBI Taxonomy" id="1392246"/>
    <lineage>
        <taxon>Eukaryota</taxon>
        <taxon>Fungi</taxon>
        <taxon>Dikarya</taxon>
        <taxon>Ascomycota</taxon>
        <taxon>Pezizomycotina</taxon>
        <taxon>Dothideomycetes</taxon>
        <taxon>Pleosporomycetidae</taxon>
        <taxon>Pleosporales</taxon>
        <taxon>Amniculicolaceae</taxon>
        <taxon>Amniculicola</taxon>
    </lineage>
</organism>
<evidence type="ECO:0000313" key="2">
    <source>
        <dbReference type="Proteomes" id="UP000799779"/>
    </source>
</evidence>
<sequence length="189" mass="19929">MKRLAAGYSSSSASQHKHAVAAGLVGCFSAASGSISRCVSRKRSPSTGGTVPWKRPSTQWFKTASTTTTARGRHLQQDGRQTLSAATYIAIAVGPPVASGRPPLFRRQAGPSVVPHPGTTRPCARTPAAALHAPERAATCLMNPRAVWPAGGRLTRRAPMLWDSGLAARLAARDVPSSLQRCVKRREAA</sequence>
<keyword evidence="2" id="KW-1185">Reference proteome</keyword>
<name>A0A6A5WU31_9PLEO</name>
<dbReference type="EMBL" id="ML977567">
    <property type="protein sequence ID" value="KAF2004444.1"/>
    <property type="molecule type" value="Genomic_DNA"/>
</dbReference>
<protein>
    <submittedName>
        <fullName evidence="1">Uncharacterized protein</fullName>
    </submittedName>
</protein>
<dbReference type="Proteomes" id="UP000799779">
    <property type="component" value="Unassembled WGS sequence"/>
</dbReference>
<dbReference type="AlphaFoldDB" id="A0A6A5WU31"/>
<reference evidence="1" key="1">
    <citation type="journal article" date="2020" name="Stud. Mycol.">
        <title>101 Dothideomycetes genomes: a test case for predicting lifestyles and emergence of pathogens.</title>
        <authorList>
            <person name="Haridas S."/>
            <person name="Albert R."/>
            <person name="Binder M."/>
            <person name="Bloem J."/>
            <person name="Labutti K."/>
            <person name="Salamov A."/>
            <person name="Andreopoulos B."/>
            <person name="Baker S."/>
            <person name="Barry K."/>
            <person name="Bills G."/>
            <person name="Bluhm B."/>
            <person name="Cannon C."/>
            <person name="Castanera R."/>
            <person name="Culley D."/>
            <person name="Daum C."/>
            <person name="Ezra D."/>
            <person name="Gonzalez J."/>
            <person name="Henrissat B."/>
            <person name="Kuo A."/>
            <person name="Liang C."/>
            <person name="Lipzen A."/>
            <person name="Lutzoni F."/>
            <person name="Magnuson J."/>
            <person name="Mondo S."/>
            <person name="Nolan M."/>
            <person name="Ohm R."/>
            <person name="Pangilinan J."/>
            <person name="Park H.-J."/>
            <person name="Ramirez L."/>
            <person name="Alfaro M."/>
            <person name="Sun H."/>
            <person name="Tritt A."/>
            <person name="Yoshinaga Y."/>
            <person name="Zwiers L.-H."/>
            <person name="Turgeon B."/>
            <person name="Goodwin S."/>
            <person name="Spatafora J."/>
            <person name="Crous P."/>
            <person name="Grigoriev I."/>
        </authorList>
    </citation>
    <scope>NUCLEOTIDE SEQUENCE</scope>
    <source>
        <strain evidence="1">CBS 123094</strain>
    </source>
</reference>